<protein>
    <submittedName>
        <fullName evidence="1">Uncharacterized protein</fullName>
    </submittedName>
</protein>
<sequence>MAASHVETKLAMHMRNTGIRHASVAINNRPCAGRFGCEILVGIILPEGSTLTIYGSDGYERTIQGGLRPPWQR</sequence>
<dbReference type="EMBL" id="JACHMO010000001">
    <property type="protein sequence ID" value="MBB5807497.1"/>
    <property type="molecule type" value="Genomic_DNA"/>
</dbReference>
<gene>
    <name evidence="1" type="ORF">F4560_007265</name>
</gene>
<proteinExistence type="predicted"/>
<comment type="caution">
    <text evidence="1">The sequence shown here is derived from an EMBL/GenBank/DDBJ whole genome shotgun (WGS) entry which is preliminary data.</text>
</comment>
<dbReference type="Pfam" id="PF14428">
    <property type="entry name" value="DddA-like"/>
    <property type="match status" value="1"/>
</dbReference>
<dbReference type="InterPro" id="IPR032724">
    <property type="entry name" value="SCP1.201-like"/>
</dbReference>
<evidence type="ECO:0000313" key="1">
    <source>
        <dbReference type="EMBL" id="MBB5807497.1"/>
    </source>
</evidence>
<name>A0A7W9HS54_9PSEU</name>
<dbReference type="AlphaFoldDB" id="A0A7W9HS54"/>
<dbReference type="Proteomes" id="UP000552097">
    <property type="component" value="Unassembled WGS sequence"/>
</dbReference>
<reference evidence="1 2" key="1">
    <citation type="submission" date="2020-08" db="EMBL/GenBank/DDBJ databases">
        <title>Sequencing the genomes of 1000 actinobacteria strains.</title>
        <authorList>
            <person name="Klenk H.-P."/>
        </authorList>
    </citation>
    <scope>NUCLEOTIDE SEQUENCE [LARGE SCALE GENOMIC DNA]</scope>
    <source>
        <strain evidence="1 2">DSM 45486</strain>
    </source>
</reference>
<accession>A0A7W9HS54</accession>
<evidence type="ECO:0000313" key="2">
    <source>
        <dbReference type="Proteomes" id="UP000552097"/>
    </source>
</evidence>
<keyword evidence="2" id="KW-1185">Reference proteome</keyword>
<organism evidence="1 2">
    <name type="scientific">Saccharothrix ecbatanensis</name>
    <dbReference type="NCBI Taxonomy" id="1105145"/>
    <lineage>
        <taxon>Bacteria</taxon>
        <taxon>Bacillati</taxon>
        <taxon>Actinomycetota</taxon>
        <taxon>Actinomycetes</taxon>
        <taxon>Pseudonocardiales</taxon>
        <taxon>Pseudonocardiaceae</taxon>
        <taxon>Saccharothrix</taxon>
    </lineage>
</organism>